<sequence length="433" mass="47137">MADDALSAYDAQVRGHVPRFPPVGAVVERDGPVVRTHYGTHGRVEHRGPADGDLRQVIRRQQAAFAERAEPVEWRVPEHHGIPLGELLTEAGFRPGWRRSVLVAGIDGPAATAVPSSGRAVRGVGGRDRQMAERVRALAVASGPHRTPLAEVEADGRVRFSELNVLALTESERVLGVGWAEFVDGTEFVAIGGLTGPHTEFLPVWRQWARSGPTRYLGWNPPDPRYLLAEADGPIRSALTASGFREITTVRSYHWTPPGTPATSRPVTMLFDEPGHDALWDGFAGRFAFRPSTAVFPAIDEPAPSSTWRLAAGGGRGTTAALDAAVRGGLRRCARPGESLYWLDWQHPGYRFDPWRVGTPGRPRWPGSAYPNGDYYLYLTADLRLGTFGHPWERTLCVFGAELLAEVADEITALLGSPIRRDGHGADGRAPSP</sequence>
<evidence type="ECO:0000313" key="2">
    <source>
        <dbReference type="Proteomes" id="UP001596540"/>
    </source>
</evidence>
<accession>A0ABW2KBJ0</accession>
<dbReference type="Pfam" id="PF10898">
    <property type="entry name" value="DUF2716"/>
    <property type="match status" value="1"/>
</dbReference>
<reference evidence="2" key="1">
    <citation type="journal article" date="2019" name="Int. J. Syst. Evol. Microbiol.">
        <title>The Global Catalogue of Microorganisms (GCM) 10K type strain sequencing project: providing services to taxonomists for standard genome sequencing and annotation.</title>
        <authorList>
            <consortium name="The Broad Institute Genomics Platform"/>
            <consortium name="The Broad Institute Genome Sequencing Center for Infectious Disease"/>
            <person name="Wu L."/>
            <person name="Ma J."/>
        </authorList>
    </citation>
    <scope>NUCLEOTIDE SEQUENCE [LARGE SCALE GENOMIC DNA]</scope>
    <source>
        <strain evidence="2">CGMCC 4.7382</strain>
    </source>
</reference>
<dbReference type="InterPro" id="IPR020323">
    <property type="entry name" value="DUF2716"/>
</dbReference>
<dbReference type="Gene3D" id="3.40.630.30">
    <property type="match status" value="1"/>
</dbReference>
<protein>
    <submittedName>
        <fullName evidence="1">DUF2716 domain-containing protein</fullName>
    </submittedName>
</protein>
<gene>
    <name evidence="1" type="ORF">ACFQRF_03050</name>
</gene>
<dbReference type="RefSeq" id="WP_379868585.1">
    <property type="nucleotide sequence ID" value="NZ_JBHTBH010000001.1"/>
</dbReference>
<evidence type="ECO:0000313" key="1">
    <source>
        <dbReference type="EMBL" id="MFC7326709.1"/>
    </source>
</evidence>
<organism evidence="1 2">
    <name type="scientific">Marinactinospora rubrisoli</name>
    <dbReference type="NCBI Taxonomy" id="2715399"/>
    <lineage>
        <taxon>Bacteria</taxon>
        <taxon>Bacillati</taxon>
        <taxon>Actinomycetota</taxon>
        <taxon>Actinomycetes</taxon>
        <taxon>Streptosporangiales</taxon>
        <taxon>Nocardiopsidaceae</taxon>
        <taxon>Marinactinospora</taxon>
    </lineage>
</organism>
<comment type="caution">
    <text evidence="1">The sequence shown here is derived from an EMBL/GenBank/DDBJ whole genome shotgun (WGS) entry which is preliminary data.</text>
</comment>
<proteinExistence type="predicted"/>
<keyword evidence="2" id="KW-1185">Reference proteome</keyword>
<name>A0ABW2KBJ0_9ACTN</name>
<dbReference type="EMBL" id="JBHTBH010000001">
    <property type="protein sequence ID" value="MFC7326709.1"/>
    <property type="molecule type" value="Genomic_DNA"/>
</dbReference>
<dbReference type="Proteomes" id="UP001596540">
    <property type="component" value="Unassembled WGS sequence"/>
</dbReference>